<dbReference type="EMBL" id="PJQY01000388">
    <property type="protein sequence ID" value="PQQ11631.1"/>
    <property type="molecule type" value="Genomic_DNA"/>
</dbReference>
<dbReference type="OrthoDB" id="1725566at2759"/>
<dbReference type="Proteomes" id="UP000250321">
    <property type="component" value="Unassembled WGS sequence"/>
</dbReference>
<dbReference type="AlphaFoldDB" id="A0A314Z422"/>
<gene>
    <name evidence="2" type="ORF">Pyn_10056</name>
</gene>
<sequence length="308" mass="33530">MTHLRGSNQLDGPGLGGILHHVIHRLLPLTIDKSAGPDEWRDKLSEKASWFLVVLCGRSSEGRRRVINELVKALSSFSNLDSSSTKSILLPDKRVYAFVDLVYSILSKNSSSSNLPGSGFSPDIAKSMIDGGMIQCLTGILRVIDLDHPDAPKTANLILKALESLTRAANASEKYFKSDETNKKKSTGLNGRSDDQLTAASGDNTVGHNQNISNEQDATDAVQTNKWVKELLKVKDMRIDGEGPLASNPPMELGMDFMREEMDGNVLGQPGAASGLIDVAAEPFEGVNVDDLFGLRRPLGFDRRRQTK</sequence>
<protein>
    <submittedName>
        <fullName evidence="2">E3 ubiquitin-protein ligase UPL1</fullName>
    </submittedName>
</protein>
<evidence type="ECO:0000256" key="1">
    <source>
        <dbReference type="SAM" id="MobiDB-lite"/>
    </source>
</evidence>
<proteinExistence type="predicted"/>
<reference evidence="2 3" key="1">
    <citation type="submission" date="2018-02" db="EMBL/GenBank/DDBJ databases">
        <title>Draft genome of wild Prunus yedoensis var. nudiflora.</title>
        <authorList>
            <person name="Baek S."/>
            <person name="Kim J.-H."/>
            <person name="Choi K."/>
            <person name="Kim G.-B."/>
            <person name="Cho A."/>
            <person name="Jang H."/>
            <person name="Shin C.-H."/>
            <person name="Yu H.-J."/>
            <person name="Mun J.-H."/>
        </authorList>
    </citation>
    <scope>NUCLEOTIDE SEQUENCE [LARGE SCALE GENOMIC DNA]</scope>
    <source>
        <strain evidence="3">cv. Jeju island</strain>
        <tissue evidence="2">Leaf</tissue>
    </source>
</reference>
<feature type="region of interest" description="Disordered" evidence="1">
    <location>
        <begin position="173"/>
        <end position="220"/>
    </location>
</feature>
<dbReference type="STRING" id="2094558.A0A314Z422"/>
<evidence type="ECO:0000313" key="2">
    <source>
        <dbReference type="EMBL" id="PQQ11631.1"/>
    </source>
</evidence>
<name>A0A314Z422_PRUYE</name>
<comment type="caution">
    <text evidence="2">The sequence shown here is derived from an EMBL/GenBank/DDBJ whole genome shotgun (WGS) entry which is preliminary data.</text>
</comment>
<accession>A0A314Z422</accession>
<keyword evidence="3" id="KW-1185">Reference proteome</keyword>
<organism evidence="2 3">
    <name type="scientific">Prunus yedoensis var. nudiflora</name>
    <dbReference type="NCBI Taxonomy" id="2094558"/>
    <lineage>
        <taxon>Eukaryota</taxon>
        <taxon>Viridiplantae</taxon>
        <taxon>Streptophyta</taxon>
        <taxon>Embryophyta</taxon>
        <taxon>Tracheophyta</taxon>
        <taxon>Spermatophyta</taxon>
        <taxon>Magnoliopsida</taxon>
        <taxon>eudicotyledons</taxon>
        <taxon>Gunneridae</taxon>
        <taxon>Pentapetalae</taxon>
        <taxon>rosids</taxon>
        <taxon>fabids</taxon>
        <taxon>Rosales</taxon>
        <taxon>Rosaceae</taxon>
        <taxon>Amygdaloideae</taxon>
        <taxon>Amygdaleae</taxon>
        <taxon>Prunus</taxon>
    </lineage>
</organism>
<evidence type="ECO:0000313" key="3">
    <source>
        <dbReference type="Proteomes" id="UP000250321"/>
    </source>
</evidence>
<feature type="compositionally biased region" description="Polar residues" evidence="1">
    <location>
        <begin position="196"/>
        <end position="220"/>
    </location>
</feature>
<feature type="compositionally biased region" description="Basic and acidic residues" evidence="1">
    <location>
        <begin position="174"/>
        <end position="183"/>
    </location>
</feature>